<dbReference type="STRING" id="1423744.FC86_GL000486"/>
<dbReference type="AlphaFoldDB" id="A0A0R2DLE2"/>
<comment type="similarity">
    <text evidence="1">Belongs to the Gram-positive plasmids replication protein type 1 family.</text>
</comment>
<comment type="caution">
    <text evidence="3">The sequence shown here is derived from an EMBL/GenBank/DDBJ whole genome shotgun (WGS) entry which is preliminary data.</text>
</comment>
<evidence type="ECO:0000256" key="2">
    <source>
        <dbReference type="ARBA" id="ARBA00022705"/>
    </source>
</evidence>
<sequence length="233" mass="27138">MTRVVKEVFKRKPKSRWIFLTLTTKNTFTAKELSKELSAMTKAFREMCRRKAVQKNLLGFYRVTEITVNKENMSYNQHLHALLCVSSSYFKKDNYLNQESWTQLWKHHMKLDYVPVVNIQLVKPKKFKEKESDGLVSAVQETVKYESKSSDYITQDFELDKQVIADLSEALRGKRFSSSSGIIKKVQQELKLKDAEESDDLVNVDGEPNPEQFVEGEILARWHDDVGTYIVDN</sequence>
<dbReference type="GO" id="GO:0006260">
    <property type="term" value="P:DNA replication"/>
    <property type="evidence" value="ECO:0007669"/>
    <property type="project" value="UniProtKB-KW"/>
</dbReference>
<protein>
    <recommendedName>
        <fullName evidence="5">Replication protein</fullName>
    </recommendedName>
</protein>
<evidence type="ECO:0000313" key="3">
    <source>
        <dbReference type="EMBL" id="KRN04894.1"/>
    </source>
</evidence>
<dbReference type="EMBL" id="AYZL01000005">
    <property type="protein sequence ID" value="KRN04894.1"/>
    <property type="molecule type" value="Genomic_DNA"/>
</dbReference>
<evidence type="ECO:0000313" key="4">
    <source>
        <dbReference type="Proteomes" id="UP000051378"/>
    </source>
</evidence>
<gene>
    <name evidence="3" type="ORF">FC86_GL000486</name>
</gene>
<name>A0A0R2DLE2_9LACO</name>
<dbReference type="PATRIC" id="fig|1423744.4.peg.501"/>
<evidence type="ECO:0008006" key="5">
    <source>
        <dbReference type="Google" id="ProtNLM"/>
    </source>
</evidence>
<dbReference type="Pfam" id="PF01446">
    <property type="entry name" value="Rep_1"/>
    <property type="match status" value="1"/>
</dbReference>
<evidence type="ECO:0000256" key="1">
    <source>
        <dbReference type="ARBA" id="ARBA00008909"/>
    </source>
</evidence>
<dbReference type="InterPro" id="IPR000989">
    <property type="entry name" value="Rep"/>
</dbReference>
<keyword evidence="2" id="KW-0235">DNA replication</keyword>
<proteinExistence type="inferred from homology"/>
<reference evidence="3 4" key="1">
    <citation type="journal article" date="2015" name="Genome Announc.">
        <title>Expanding the biotechnology potential of lactobacilli through comparative genomics of 213 strains and associated genera.</title>
        <authorList>
            <person name="Sun Z."/>
            <person name="Harris H.M."/>
            <person name="McCann A."/>
            <person name="Guo C."/>
            <person name="Argimon S."/>
            <person name="Zhang W."/>
            <person name="Yang X."/>
            <person name="Jeffery I.B."/>
            <person name="Cooney J.C."/>
            <person name="Kagawa T.F."/>
            <person name="Liu W."/>
            <person name="Song Y."/>
            <person name="Salvetti E."/>
            <person name="Wrobel A."/>
            <person name="Rasinkangas P."/>
            <person name="Parkhill J."/>
            <person name="Rea M.C."/>
            <person name="O'Sullivan O."/>
            <person name="Ritari J."/>
            <person name="Douillard F.P."/>
            <person name="Paul Ross R."/>
            <person name="Yang R."/>
            <person name="Briner A.E."/>
            <person name="Felis G.E."/>
            <person name="de Vos W.M."/>
            <person name="Barrangou R."/>
            <person name="Klaenhammer T.R."/>
            <person name="Caufield P.W."/>
            <person name="Cui Y."/>
            <person name="Zhang H."/>
            <person name="O'Toole P.W."/>
        </authorList>
    </citation>
    <scope>NUCLEOTIDE SEQUENCE [LARGE SCALE GENOMIC DNA]</scope>
    <source>
        <strain evidence="3 4">DSM 23037</strain>
    </source>
</reference>
<dbReference type="Proteomes" id="UP000051378">
    <property type="component" value="Unassembled WGS sequence"/>
</dbReference>
<accession>A0A0R2DLE2</accession>
<keyword evidence="4" id="KW-1185">Reference proteome</keyword>
<organism evidence="3 4">
    <name type="scientific">Holzapfeliella floricola DSM 23037 = JCM 16512</name>
    <dbReference type="NCBI Taxonomy" id="1423744"/>
    <lineage>
        <taxon>Bacteria</taxon>
        <taxon>Bacillati</taxon>
        <taxon>Bacillota</taxon>
        <taxon>Bacilli</taxon>
        <taxon>Lactobacillales</taxon>
        <taxon>Lactobacillaceae</taxon>
        <taxon>Holzapfeliella</taxon>
    </lineage>
</organism>
<dbReference type="GO" id="GO:0003677">
    <property type="term" value="F:DNA binding"/>
    <property type="evidence" value="ECO:0007669"/>
    <property type="project" value="InterPro"/>
</dbReference>